<sequence>MAKPSPLQLRNIVMAVLMAAAGIWNGWRGGPVWLTAIFGVGCVLAVGSAFLNGREAGR</sequence>
<reference evidence="2" key="1">
    <citation type="journal article" date="2014" name="Int. J. Syst. Evol. Microbiol.">
        <title>Complete genome sequence of Corynebacterium casei LMG S-19264T (=DSM 44701T), isolated from a smear-ripened cheese.</title>
        <authorList>
            <consortium name="US DOE Joint Genome Institute (JGI-PGF)"/>
            <person name="Walter F."/>
            <person name="Albersmeier A."/>
            <person name="Kalinowski J."/>
            <person name="Ruckert C."/>
        </authorList>
    </citation>
    <scope>NUCLEOTIDE SEQUENCE</scope>
    <source>
        <strain evidence="2">CGMCC 4.7679</strain>
    </source>
</reference>
<name>A0A8H9J066_9PSEU</name>
<keyword evidence="3" id="KW-1185">Reference proteome</keyword>
<proteinExistence type="predicted"/>
<protein>
    <submittedName>
        <fullName evidence="2">Uncharacterized protein</fullName>
    </submittedName>
</protein>
<keyword evidence="1" id="KW-0472">Membrane</keyword>
<organism evidence="2 3">
    <name type="scientific">Amycolatopsis bartoniae</name>
    <dbReference type="NCBI Taxonomy" id="941986"/>
    <lineage>
        <taxon>Bacteria</taxon>
        <taxon>Bacillati</taxon>
        <taxon>Actinomycetota</taxon>
        <taxon>Actinomycetes</taxon>
        <taxon>Pseudonocardiales</taxon>
        <taxon>Pseudonocardiaceae</taxon>
        <taxon>Amycolatopsis</taxon>
    </lineage>
</organism>
<accession>A0A8H9J066</accession>
<keyword evidence="1" id="KW-0812">Transmembrane</keyword>
<evidence type="ECO:0000313" key="3">
    <source>
        <dbReference type="Proteomes" id="UP000658656"/>
    </source>
</evidence>
<feature type="transmembrane region" description="Helical" evidence="1">
    <location>
        <begin position="33"/>
        <end position="51"/>
    </location>
</feature>
<evidence type="ECO:0000256" key="1">
    <source>
        <dbReference type="SAM" id="Phobius"/>
    </source>
</evidence>
<dbReference type="Proteomes" id="UP000658656">
    <property type="component" value="Unassembled WGS sequence"/>
</dbReference>
<feature type="transmembrane region" description="Helical" evidence="1">
    <location>
        <begin position="7"/>
        <end position="27"/>
    </location>
</feature>
<keyword evidence="1" id="KW-1133">Transmembrane helix</keyword>
<dbReference type="RefSeq" id="WP_183176483.1">
    <property type="nucleotide sequence ID" value="NZ_BNAV01000019.1"/>
</dbReference>
<comment type="caution">
    <text evidence="2">The sequence shown here is derived from an EMBL/GenBank/DDBJ whole genome shotgun (WGS) entry which is preliminary data.</text>
</comment>
<evidence type="ECO:0000313" key="2">
    <source>
        <dbReference type="EMBL" id="GHF85895.1"/>
    </source>
</evidence>
<gene>
    <name evidence="2" type="ORF">GCM10017566_69720</name>
</gene>
<reference evidence="2" key="2">
    <citation type="submission" date="2020-09" db="EMBL/GenBank/DDBJ databases">
        <authorList>
            <person name="Sun Q."/>
            <person name="Zhou Y."/>
        </authorList>
    </citation>
    <scope>NUCLEOTIDE SEQUENCE</scope>
    <source>
        <strain evidence="2">CGMCC 4.7679</strain>
    </source>
</reference>
<dbReference type="EMBL" id="BNAV01000019">
    <property type="protein sequence ID" value="GHF85895.1"/>
    <property type="molecule type" value="Genomic_DNA"/>
</dbReference>
<dbReference type="AlphaFoldDB" id="A0A8H9J066"/>